<dbReference type="Proteomes" id="UP001501265">
    <property type="component" value="Unassembled WGS sequence"/>
</dbReference>
<dbReference type="SUPFAM" id="SSF140453">
    <property type="entry name" value="EsxAB dimer-like"/>
    <property type="match status" value="1"/>
</dbReference>
<name>A0ABP9AZ38_9ACTN</name>
<feature type="coiled-coil region" evidence="1">
    <location>
        <begin position="12"/>
        <end position="39"/>
    </location>
</feature>
<keyword evidence="1" id="KW-0175">Coiled coil</keyword>
<accession>A0ABP9AZ38</accession>
<dbReference type="EMBL" id="BAABIG010000008">
    <property type="protein sequence ID" value="GAA4787339.1"/>
    <property type="molecule type" value="Genomic_DNA"/>
</dbReference>
<proteinExistence type="predicted"/>
<reference evidence="3" key="1">
    <citation type="journal article" date="2019" name="Int. J. Syst. Evol. Microbiol.">
        <title>The Global Catalogue of Microorganisms (GCM) 10K type strain sequencing project: providing services to taxonomists for standard genome sequencing and annotation.</title>
        <authorList>
            <consortium name="The Broad Institute Genomics Platform"/>
            <consortium name="The Broad Institute Genome Sequencing Center for Infectious Disease"/>
            <person name="Wu L."/>
            <person name="Ma J."/>
        </authorList>
    </citation>
    <scope>NUCLEOTIDE SEQUENCE [LARGE SCALE GENOMIC DNA]</scope>
    <source>
        <strain evidence="3">JCM 18081</strain>
    </source>
</reference>
<gene>
    <name evidence="2" type="ORF">GCM10023220_09530</name>
</gene>
<evidence type="ECO:0000256" key="1">
    <source>
        <dbReference type="SAM" id="Coils"/>
    </source>
</evidence>
<organism evidence="2 3">
    <name type="scientific">Streptomyces ziwulingensis</name>
    <dbReference type="NCBI Taxonomy" id="1045501"/>
    <lineage>
        <taxon>Bacteria</taxon>
        <taxon>Bacillati</taxon>
        <taxon>Actinomycetota</taxon>
        <taxon>Actinomycetes</taxon>
        <taxon>Kitasatosporales</taxon>
        <taxon>Streptomycetaceae</taxon>
        <taxon>Streptomyces</taxon>
    </lineage>
</organism>
<dbReference type="InterPro" id="IPR036689">
    <property type="entry name" value="ESAT-6-like_sf"/>
</dbReference>
<evidence type="ECO:0000313" key="2">
    <source>
        <dbReference type="EMBL" id="GAA4787339.1"/>
    </source>
</evidence>
<sequence>MGDHFKVDIDQLDRFVKSLQQATKDLDEARKALSHVRSAEIGTARLDEACDAFQERWKYGSEQLGEMIGAISEGVKANKLSYEEFENNLEKTLKQMAESATSGAGGKK</sequence>
<protein>
    <submittedName>
        <fullName evidence="2">Uncharacterized protein</fullName>
    </submittedName>
</protein>
<keyword evidence="3" id="KW-1185">Reference proteome</keyword>
<comment type="caution">
    <text evidence="2">The sequence shown here is derived from an EMBL/GenBank/DDBJ whole genome shotgun (WGS) entry which is preliminary data.</text>
</comment>
<dbReference type="RefSeq" id="WP_345617613.1">
    <property type="nucleotide sequence ID" value="NZ_BAABIG010000008.1"/>
</dbReference>
<evidence type="ECO:0000313" key="3">
    <source>
        <dbReference type="Proteomes" id="UP001501265"/>
    </source>
</evidence>